<keyword evidence="3" id="KW-0560">Oxidoreductase</keyword>
<evidence type="ECO:0000313" key="6">
    <source>
        <dbReference type="RefSeq" id="XP_033538323.1"/>
    </source>
</evidence>
<dbReference type="AlphaFoldDB" id="A0A6G1GFB8"/>
<comment type="similarity">
    <text evidence="1">Belongs to the short-chain dehydrogenases/reductases (SDR) family.</text>
</comment>
<dbReference type="RefSeq" id="XP_033538323.1">
    <property type="nucleotide sequence ID" value="XM_033681697.1"/>
</dbReference>
<keyword evidence="5" id="KW-1185">Reference proteome</keyword>
<reference evidence="4 6" key="1">
    <citation type="submission" date="2020-01" db="EMBL/GenBank/DDBJ databases">
        <authorList>
            <consortium name="DOE Joint Genome Institute"/>
            <person name="Haridas S."/>
            <person name="Albert R."/>
            <person name="Binder M."/>
            <person name="Bloem J."/>
            <person name="Labutti K."/>
            <person name="Salamov A."/>
            <person name="Andreopoulos B."/>
            <person name="Baker S.E."/>
            <person name="Barry K."/>
            <person name="Bills G."/>
            <person name="Bluhm B.H."/>
            <person name="Cannon C."/>
            <person name="Castanera R."/>
            <person name="Culley D.E."/>
            <person name="Daum C."/>
            <person name="Ezra D."/>
            <person name="Gonzalez J.B."/>
            <person name="Henrissat B."/>
            <person name="Kuo A."/>
            <person name="Liang C."/>
            <person name="Lipzen A."/>
            <person name="Lutzoni F."/>
            <person name="Magnuson J."/>
            <person name="Mondo S."/>
            <person name="Nolan M."/>
            <person name="Ohm R."/>
            <person name="Pangilinan J."/>
            <person name="Park H.-J."/>
            <person name="Ramirez L."/>
            <person name="Alfaro M."/>
            <person name="Sun H."/>
            <person name="Tritt A."/>
            <person name="Yoshinaga Y."/>
            <person name="Zwiers L.-H."/>
            <person name="Turgeon B.G."/>
            <person name="Goodwin S.B."/>
            <person name="Spatafora J.W."/>
            <person name="Crous P.W."/>
            <person name="Grigoriev I.V."/>
        </authorList>
    </citation>
    <scope>NUCLEOTIDE SEQUENCE</scope>
    <source>
        <strain evidence="4 6">CBS 781.70</strain>
    </source>
</reference>
<dbReference type="NCBIfam" id="NF005559">
    <property type="entry name" value="PRK07231.1"/>
    <property type="match status" value="1"/>
</dbReference>
<organism evidence="4">
    <name type="scientific">Eremomyces bilateralis CBS 781.70</name>
    <dbReference type="NCBI Taxonomy" id="1392243"/>
    <lineage>
        <taxon>Eukaryota</taxon>
        <taxon>Fungi</taxon>
        <taxon>Dikarya</taxon>
        <taxon>Ascomycota</taxon>
        <taxon>Pezizomycotina</taxon>
        <taxon>Dothideomycetes</taxon>
        <taxon>Dothideomycetes incertae sedis</taxon>
        <taxon>Eremomycetales</taxon>
        <taxon>Eremomycetaceae</taxon>
        <taxon>Eremomyces</taxon>
    </lineage>
</organism>
<proteinExistence type="inferred from homology"/>
<sequence length="265" mass="28223">MPGRLQGKIAVITGNSTGIGRAISLTFYREGATVVCSDMKEDAPDGSTTHGLITKDGGKAIFIQCDVTKPSEVKNLMNTAVNEFGRIDILVCNAGNSGITREHMPAPIWELDDSVWERTMGVNVHGVFQTLKYGLRYMINQEPAADGKRGRIINLASIVGLVGTRNSSSYVASKHAVAGLTKSVALEVAPYNIHCNAVCPGFVDTALVAGLKENDAAWQLINNLHPLGGIGKAQDIANMILFMASEENTWMTGACVPVDGGYTAQ</sequence>
<dbReference type="Gene3D" id="3.40.50.720">
    <property type="entry name" value="NAD(P)-binding Rossmann-like Domain"/>
    <property type="match status" value="1"/>
</dbReference>
<dbReference type="PRINTS" id="PR00081">
    <property type="entry name" value="GDHRDH"/>
</dbReference>
<name>A0A6G1GFB8_9PEZI</name>
<gene>
    <name evidence="4 6" type="ORF">P152DRAFT_479185</name>
</gene>
<dbReference type="Pfam" id="PF13561">
    <property type="entry name" value="adh_short_C2"/>
    <property type="match status" value="1"/>
</dbReference>
<dbReference type="PROSITE" id="PS00061">
    <property type="entry name" value="ADH_SHORT"/>
    <property type="match status" value="1"/>
</dbReference>
<dbReference type="InterPro" id="IPR036291">
    <property type="entry name" value="NAD(P)-bd_dom_sf"/>
</dbReference>
<dbReference type="FunFam" id="3.40.50.720:FF:000084">
    <property type="entry name" value="Short-chain dehydrogenase reductase"/>
    <property type="match status" value="1"/>
</dbReference>
<evidence type="ECO:0000256" key="1">
    <source>
        <dbReference type="ARBA" id="ARBA00006484"/>
    </source>
</evidence>
<dbReference type="GO" id="GO:0016491">
    <property type="term" value="F:oxidoreductase activity"/>
    <property type="evidence" value="ECO:0007669"/>
    <property type="project" value="UniProtKB-KW"/>
</dbReference>
<dbReference type="PANTHER" id="PTHR24321">
    <property type="entry name" value="DEHYDROGENASES, SHORT CHAIN"/>
    <property type="match status" value="1"/>
</dbReference>
<dbReference type="GeneID" id="54422267"/>
<accession>A0A6G1GFB8</accession>
<evidence type="ECO:0000313" key="4">
    <source>
        <dbReference type="EMBL" id="KAF1816692.1"/>
    </source>
</evidence>
<evidence type="ECO:0000256" key="2">
    <source>
        <dbReference type="ARBA" id="ARBA00022857"/>
    </source>
</evidence>
<reference evidence="6" key="3">
    <citation type="submission" date="2025-04" db="UniProtKB">
        <authorList>
            <consortium name="RefSeq"/>
        </authorList>
    </citation>
    <scope>IDENTIFICATION</scope>
    <source>
        <strain evidence="6">CBS 781.70</strain>
    </source>
</reference>
<evidence type="ECO:0000313" key="5">
    <source>
        <dbReference type="Proteomes" id="UP000504638"/>
    </source>
</evidence>
<dbReference type="InterPro" id="IPR020904">
    <property type="entry name" value="Sc_DH/Rdtase_CS"/>
</dbReference>
<dbReference type="EMBL" id="ML975150">
    <property type="protein sequence ID" value="KAF1816692.1"/>
    <property type="molecule type" value="Genomic_DNA"/>
</dbReference>
<protein>
    <submittedName>
        <fullName evidence="4 6">NAD(P)-binding protein</fullName>
    </submittedName>
</protein>
<reference evidence="6" key="2">
    <citation type="submission" date="2020-04" db="EMBL/GenBank/DDBJ databases">
        <authorList>
            <consortium name="NCBI Genome Project"/>
        </authorList>
    </citation>
    <scope>NUCLEOTIDE SEQUENCE</scope>
    <source>
        <strain evidence="6">CBS 781.70</strain>
    </source>
</reference>
<dbReference type="PRINTS" id="PR00080">
    <property type="entry name" value="SDRFAMILY"/>
</dbReference>
<dbReference type="OrthoDB" id="417891at2759"/>
<dbReference type="PANTHER" id="PTHR24321:SF11">
    <property type="entry name" value="BLR0893 PROTEIN"/>
    <property type="match status" value="1"/>
</dbReference>
<keyword evidence="2" id="KW-0521">NADP</keyword>
<dbReference type="CDD" id="cd05233">
    <property type="entry name" value="SDR_c"/>
    <property type="match status" value="1"/>
</dbReference>
<dbReference type="InterPro" id="IPR002347">
    <property type="entry name" value="SDR_fam"/>
</dbReference>
<dbReference type="SUPFAM" id="SSF51735">
    <property type="entry name" value="NAD(P)-binding Rossmann-fold domains"/>
    <property type="match status" value="1"/>
</dbReference>
<dbReference type="Proteomes" id="UP000504638">
    <property type="component" value="Unplaced"/>
</dbReference>
<evidence type="ECO:0000256" key="3">
    <source>
        <dbReference type="ARBA" id="ARBA00023002"/>
    </source>
</evidence>